<sequence>MAGRTELRQAEEVYERLQKLSCLPLKGMYVSGSQNIHELLCTPSVIRLGVLEWLCTRVYPPLQEQFSTLKEFEGEIKIKEMAKLGFELMLCQEGDVDLIKGLVPSGRQLLFMANLLDIIQMAPSVSRDLRLECSSQIVDEAFAACAYENEDLLNEIFSSPHFQATLTPECNPWPADLQPLLLKEELQEGVYQSDQNNENNQHLEELQKISTELHDLKEECTFLRSPVPASETVVQTLKLATTDFHQLIATFTRVYENEFQEHCNHPAPRLSPCGPLFRSVHRLLESCSKELEAVAKFTTTSNTITEVVRKRQQAKESWGGGSLATLHEKIKELKHNYELFLNSLQ</sequence>
<protein>
    <recommendedName>
        <fullName evidence="3">HAUS augmin-like complex subunit 7</fullName>
    </recommendedName>
</protein>
<name>A0ABN9D3K4_9NEOB</name>
<gene>
    <name evidence="1" type="ORF">SPARVUS_LOCUS6278719</name>
</gene>
<dbReference type="PANTHER" id="PTHR14352">
    <property type="entry name" value="HAUS AUGMIN-LIKE COMPLEX SUBUNIT 7"/>
    <property type="match status" value="1"/>
</dbReference>
<organism evidence="1 2">
    <name type="scientific">Staurois parvus</name>
    <dbReference type="NCBI Taxonomy" id="386267"/>
    <lineage>
        <taxon>Eukaryota</taxon>
        <taxon>Metazoa</taxon>
        <taxon>Chordata</taxon>
        <taxon>Craniata</taxon>
        <taxon>Vertebrata</taxon>
        <taxon>Euteleostomi</taxon>
        <taxon>Amphibia</taxon>
        <taxon>Batrachia</taxon>
        <taxon>Anura</taxon>
        <taxon>Neobatrachia</taxon>
        <taxon>Ranoidea</taxon>
        <taxon>Ranidae</taxon>
        <taxon>Staurois</taxon>
    </lineage>
</organism>
<dbReference type="PANTHER" id="PTHR14352:SF2">
    <property type="entry name" value="HAUS AUGMIN-LIKE COMPLEX SUBUNIT 7"/>
    <property type="match status" value="1"/>
</dbReference>
<comment type="caution">
    <text evidence="1">The sequence shown here is derived from an EMBL/GenBank/DDBJ whole genome shotgun (WGS) entry which is preliminary data.</text>
</comment>
<evidence type="ECO:0000313" key="2">
    <source>
        <dbReference type="Proteomes" id="UP001162483"/>
    </source>
</evidence>
<evidence type="ECO:0008006" key="3">
    <source>
        <dbReference type="Google" id="ProtNLM"/>
    </source>
</evidence>
<reference evidence="1" key="1">
    <citation type="submission" date="2023-05" db="EMBL/GenBank/DDBJ databases">
        <authorList>
            <person name="Stuckert A."/>
        </authorList>
    </citation>
    <scope>NUCLEOTIDE SEQUENCE</scope>
</reference>
<keyword evidence="2" id="KW-1185">Reference proteome</keyword>
<accession>A0ABN9D3K4</accession>
<dbReference type="Proteomes" id="UP001162483">
    <property type="component" value="Unassembled WGS sequence"/>
</dbReference>
<evidence type="ECO:0000313" key="1">
    <source>
        <dbReference type="EMBL" id="CAI9566133.1"/>
    </source>
</evidence>
<proteinExistence type="predicted"/>
<dbReference type="InterPro" id="IPR029711">
    <property type="entry name" value="Haus7-like"/>
</dbReference>
<dbReference type="EMBL" id="CATNWA010014019">
    <property type="protein sequence ID" value="CAI9566133.1"/>
    <property type="molecule type" value="Genomic_DNA"/>
</dbReference>